<organism evidence="1 2">
    <name type="scientific">Aquipseudomonas guryensis</name>
    <dbReference type="NCBI Taxonomy" id="2759165"/>
    <lineage>
        <taxon>Bacteria</taxon>
        <taxon>Pseudomonadati</taxon>
        <taxon>Pseudomonadota</taxon>
        <taxon>Gammaproteobacteria</taxon>
        <taxon>Pseudomonadales</taxon>
        <taxon>Pseudomonadaceae</taxon>
        <taxon>Aquipseudomonas</taxon>
    </lineage>
</organism>
<protein>
    <submittedName>
        <fullName evidence="1">Uncharacterized protein</fullName>
    </submittedName>
</protein>
<accession>A0A7W4DC33</accession>
<name>A0A7W4DC33_9GAMM</name>
<keyword evidence="2" id="KW-1185">Reference proteome</keyword>
<dbReference type="EMBL" id="JACJFN010000002">
    <property type="protein sequence ID" value="MBB1519838.1"/>
    <property type="molecule type" value="Genomic_DNA"/>
</dbReference>
<proteinExistence type="predicted"/>
<comment type="caution">
    <text evidence="1">The sequence shown here is derived from an EMBL/GenBank/DDBJ whole genome shotgun (WGS) entry which is preliminary data.</text>
</comment>
<reference evidence="1 2" key="1">
    <citation type="submission" date="2020-08" db="EMBL/GenBank/DDBJ databases">
        <authorList>
            <person name="Kim C.M."/>
        </authorList>
    </citation>
    <scope>NUCLEOTIDE SEQUENCE [LARGE SCALE GENOMIC DNA]</scope>
    <source>
        <strain evidence="1 2">SR9</strain>
    </source>
</reference>
<evidence type="ECO:0000313" key="2">
    <source>
        <dbReference type="Proteomes" id="UP000581189"/>
    </source>
</evidence>
<dbReference type="RefSeq" id="WP_182833823.1">
    <property type="nucleotide sequence ID" value="NZ_JACJFN010000002.1"/>
</dbReference>
<evidence type="ECO:0000313" key="1">
    <source>
        <dbReference type="EMBL" id="MBB1519838.1"/>
    </source>
</evidence>
<sequence>MSADARLAELLAALDNAPDELHGDITPAVLALADLGWVAAPALLDHMLAASADTRLHAQRAFEGILMHDCGFVRGRGFVNRDDENRFRELWATQGGYAHDASQARRNLAVEAWRGWLKEHGHD</sequence>
<gene>
    <name evidence="1" type="ORF">H3H45_11360</name>
</gene>
<dbReference type="Proteomes" id="UP000581189">
    <property type="component" value="Unassembled WGS sequence"/>
</dbReference>
<dbReference type="AlphaFoldDB" id="A0A7W4DC33"/>